<evidence type="ECO:0000313" key="2">
    <source>
        <dbReference type="Proteomes" id="UP000377595"/>
    </source>
</evidence>
<dbReference type="AlphaFoldDB" id="A0A5M3XR91"/>
<dbReference type="RefSeq" id="WP_373869661.1">
    <property type="nucleotide sequence ID" value="NZ_BAAAHM010000043.1"/>
</dbReference>
<comment type="caution">
    <text evidence="1">The sequence shown here is derived from an EMBL/GenBank/DDBJ whole genome shotgun (WGS) entry which is preliminary data.</text>
</comment>
<gene>
    <name evidence="1" type="ORF">Aple_064610</name>
</gene>
<keyword evidence="2" id="KW-1185">Reference proteome</keyword>
<sequence>MYYWVIPAALNRLSGLLQAPTAPVASGQALARPVRRMSLPGLGRRVAAEAVGLPALVAVVVGSGIQADRLSRDGRVELLAGRGGVWRPLRRGRAAW</sequence>
<evidence type="ECO:0000313" key="1">
    <source>
        <dbReference type="EMBL" id="GES23562.1"/>
    </source>
</evidence>
<dbReference type="EMBL" id="BLAF01000042">
    <property type="protein sequence ID" value="GES23562.1"/>
    <property type="molecule type" value="Genomic_DNA"/>
</dbReference>
<reference evidence="1 2" key="1">
    <citation type="submission" date="2019-10" db="EMBL/GenBank/DDBJ databases">
        <title>Whole genome shotgun sequence of Acrocarpospora pleiomorpha NBRC 16267.</title>
        <authorList>
            <person name="Ichikawa N."/>
            <person name="Kimura A."/>
            <person name="Kitahashi Y."/>
            <person name="Komaki H."/>
            <person name="Oguchi A."/>
        </authorList>
    </citation>
    <scope>NUCLEOTIDE SEQUENCE [LARGE SCALE GENOMIC DNA]</scope>
    <source>
        <strain evidence="1 2">NBRC 16267</strain>
    </source>
</reference>
<organism evidence="1 2">
    <name type="scientific">Acrocarpospora pleiomorpha</name>
    <dbReference type="NCBI Taxonomy" id="90975"/>
    <lineage>
        <taxon>Bacteria</taxon>
        <taxon>Bacillati</taxon>
        <taxon>Actinomycetota</taxon>
        <taxon>Actinomycetes</taxon>
        <taxon>Streptosporangiales</taxon>
        <taxon>Streptosporangiaceae</taxon>
        <taxon>Acrocarpospora</taxon>
    </lineage>
</organism>
<accession>A0A5M3XR91</accession>
<proteinExistence type="predicted"/>
<name>A0A5M3XR91_9ACTN</name>
<protein>
    <submittedName>
        <fullName evidence="1">Uncharacterized protein</fullName>
    </submittedName>
</protein>
<dbReference type="Proteomes" id="UP000377595">
    <property type="component" value="Unassembled WGS sequence"/>
</dbReference>